<evidence type="ECO:0008006" key="3">
    <source>
        <dbReference type="Google" id="ProtNLM"/>
    </source>
</evidence>
<protein>
    <recommendedName>
        <fullName evidence="3">NodB homology domain-containing protein</fullName>
    </recommendedName>
</protein>
<dbReference type="STRING" id="1888995.BD935_00105"/>
<dbReference type="AlphaFoldDB" id="A0A1J5U5A4"/>
<sequence>MGRDFTLDIYRKLCISLMKGGFQMSRVNDYLSSSIQEEGKKIIMRHDVDLRPERALAMAKLEKSLGFNSTYYFRYIDGVFNEEIIKEISSIGHEIGYHYEVLAKCNGKMPEAIDKFKFELSKFRQIVHIDTICMHGSPLSKWNDLDLWDNYNFEDYEIQGEAFLSINYDKVHYFTDTGRSWNGAAYNVRDKVQSKKSKILVKSTSELIYALNSINSDVSINTHPQRWHNGFFGWTFELLSQNIKNIGKRYLLRKHG</sequence>
<comment type="caution">
    <text evidence="1">The sequence shown here is derived from an EMBL/GenBank/DDBJ whole genome shotgun (WGS) entry which is preliminary data.</text>
</comment>
<name>A0A1J5U5A4_9ARCH</name>
<evidence type="ECO:0000313" key="2">
    <source>
        <dbReference type="Proteomes" id="UP000183080"/>
    </source>
</evidence>
<proteinExistence type="predicted"/>
<reference evidence="1 2" key="1">
    <citation type="submission" date="2016-08" db="EMBL/GenBank/DDBJ databases">
        <title>New Insights into Marine Group III Euryarchaeota, from dark to light.</title>
        <authorList>
            <person name="Haro-Moreno J.M."/>
            <person name="Rodriguez-Valera F."/>
            <person name="Lopez-Garcia P."/>
            <person name="Moreira D."/>
            <person name="Martin-Cuadrado A.B."/>
        </authorList>
    </citation>
    <scope>NUCLEOTIDE SEQUENCE [LARGE SCALE GENOMIC DNA]</scope>
    <source>
        <strain evidence="1">CG-Epi1</strain>
    </source>
</reference>
<gene>
    <name evidence="1" type="ORF">BD935_00105</name>
</gene>
<organism evidence="1 2">
    <name type="scientific">Marine Group III euryarchaeote CG-Epi1</name>
    <dbReference type="NCBI Taxonomy" id="1888995"/>
    <lineage>
        <taxon>Archaea</taxon>
        <taxon>Methanobacteriati</taxon>
        <taxon>Thermoplasmatota</taxon>
        <taxon>Thermoplasmata</taxon>
        <taxon>Candidatus Thermoprofundales</taxon>
    </lineage>
</organism>
<accession>A0A1J5U5A4</accession>
<dbReference type="EMBL" id="MIZA01000001">
    <property type="protein sequence ID" value="OIR21172.1"/>
    <property type="molecule type" value="Genomic_DNA"/>
</dbReference>
<dbReference type="Proteomes" id="UP000183080">
    <property type="component" value="Unassembled WGS sequence"/>
</dbReference>
<evidence type="ECO:0000313" key="1">
    <source>
        <dbReference type="EMBL" id="OIR21172.1"/>
    </source>
</evidence>